<dbReference type="OrthoDB" id="337575at2759"/>
<keyword evidence="2" id="KW-0812">Transmembrane</keyword>
<proteinExistence type="predicted"/>
<name>A0A1Q9E7N7_SYMMI</name>
<protein>
    <submittedName>
        <fullName evidence="3">Uncharacterized protein</fullName>
    </submittedName>
</protein>
<evidence type="ECO:0000313" key="4">
    <source>
        <dbReference type="Proteomes" id="UP000186817"/>
    </source>
</evidence>
<gene>
    <name evidence="3" type="ORF">AK812_SmicGene13622</name>
</gene>
<dbReference type="AlphaFoldDB" id="A0A1Q9E7N7"/>
<organism evidence="3 4">
    <name type="scientific">Symbiodinium microadriaticum</name>
    <name type="common">Dinoflagellate</name>
    <name type="synonym">Zooxanthella microadriatica</name>
    <dbReference type="NCBI Taxonomy" id="2951"/>
    <lineage>
        <taxon>Eukaryota</taxon>
        <taxon>Sar</taxon>
        <taxon>Alveolata</taxon>
        <taxon>Dinophyceae</taxon>
        <taxon>Suessiales</taxon>
        <taxon>Symbiodiniaceae</taxon>
        <taxon>Symbiodinium</taxon>
    </lineage>
</organism>
<keyword evidence="4" id="KW-1185">Reference proteome</keyword>
<feature type="transmembrane region" description="Helical" evidence="2">
    <location>
        <begin position="288"/>
        <end position="313"/>
    </location>
</feature>
<keyword evidence="2" id="KW-0472">Membrane</keyword>
<feature type="compositionally biased region" description="Acidic residues" evidence="1">
    <location>
        <begin position="329"/>
        <end position="344"/>
    </location>
</feature>
<evidence type="ECO:0000256" key="1">
    <source>
        <dbReference type="SAM" id="MobiDB-lite"/>
    </source>
</evidence>
<keyword evidence="2" id="KW-1133">Transmembrane helix</keyword>
<evidence type="ECO:0000313" key="3">
    <source>
        <dbReference type="EMBL" id="OLQ03437.1"/>
    </source>
</evidence>
<feature type="transmembrane region" description="Helical" evidence="2">
    <location>
        <begin position="387"/>
        <end position="405"/>
    </location>
</feature>
<reference evidence="3 4" key="1">
    <citation type="submission" date="2016-02" db="EMBL/GenBank/DDBJ databases">
        <title>Genome analysis of coral dinoflagellate symbionts highlights evolutionary adaptations to a symbiotic lifestyle.</title>
        <authorList>
            <person name="Aranda M."/>
            <person name="Li Y."/>
            <person name="Liew Y.J."/>
            <person name="Baumgarten S."/>
            <person name="Simakov O."/>
            <person name="Wilson M."/>
            <person name="Piel J."/>
            <person name="Ashoor H."/>
            <person name="Bougouffa S."/>
            <person name="Bajic V.B."/>
            <person name="Ryu T."/>
            <person name="Ravasi T."/>
            <person name="Bayer T."/>
            <person name="Micklem G."/>
            <person name="Kim H."/>
            <person name="Bhak J."/>
            <person name="Lajeunesse T.C."/>
            <person name="Voolstra C.R."/>
        </authorList>
    </citation>
    <scope>NUCLEOTIDE SEQUENCE [LARGE SCALE GENOMIC DNA]</scope>
    <source>
        <strain evidence="3 4">CCMP2467</strain>
    </source>
</reference>
<sequence length="406" mass="44945">MSLDASMAAAEPTFCSICQDRSKHITFAGLGASALCPNCRANIQTLVGEQHADGVPGRVKSVGEDLYATVGRLFGPDPQKGLGPSQRRLRLICAGAVVPSGTMPSELPGRPPLLMDVDRGLFERMGIPLAWTVPLQALSRFRALTADGYRTSPSTEAAAAQHKGPRSPHEEEIRWRANQRKQQDGQDETLAIEDVVKKDPEQGGDDRLLNYCSGGTGEKKKNLQKIIDSVWEPQPKDSEKTVLEASLANKDFGAAAHKARRRDCDHEARGEATMMITTMTMTMTMTTMMALMLSMVIKVMKMMVTVTMMVTMVMTMKMMKIAMATTATSDDDDDDDDDDEDDHVDDGYDYDHEHYDDKKIMKIVIATTTMIMMMMVMAILMMMMMMMMMMMVVVVVVVVVVLLLLH</sequence>
<dbReference type="Proteomes" id="UP000186817">
    <property type="component" value="Unassembled WGS sequence"/>
</dbReference>
<accession>A0A1Q9E7N7</accession>
<evidence type="ECO:0000256" key="2">
    <source>
        <dbReference type="SAM" id="Phobius"/>
    </source>
</evidence>
<feature type="transmembrane region" description="Helical" evidence="2">
    <location>
        <begin position="363"/>
        <end position="381"/>
    </location>
</feature>
<feature type="region of interest" description="Disordered" evidence="1">
    <location>
        <begin position="327"/>
        <end position="349"/>
    </location>
</feature>
<dbReference type="EMBL" id="LSRX01000236">
    <property type="protein sequence ID" value="OLQ03437.1"/>
    <property type="molecule type" value="Genomic_DNA"/>
</dbReference>
<comment type="caution">
    <text evidence="3">The sequence shown here is derived from an EMBL/GenBank/DDBJ whole genome shotgun (WGS) entry which is preliminary data.</text>
</comment>
<feature type="region of interest" description="Disordered" evidence="1">
    <location>
        <begin position="152"/>
        <end position="187"/>
    </location>
</feature>